<dbReference type="EMBL" id="WQMT02000003">
    <property type="protein sequence ID" value="KAG9224486.1"/>
    <property type="molecule type" value="Genomic_DNA"/>
</dbReference>
<evidence type="ECO:0000313" key="1">
    <source>
        <dbReference type="EMBL" id="KAG9224486.1"/>
    </source>
</evidence>
<accession>A0ACB7J311</accession>
<proteinExistence type="predicted"/>
<gene>
    <name evidence="1" type="ORF">CCMSSC00406_0010355</name>
</gene>
<keyword evidence="2" id="KW-1185">Reference proteome</keyword>
<evidence type="ECO:0000313" key="2">
    <source>
        <dbReference type="Proteomes" id="UP000824881"/>
    </source>
</evidence>
<reference evidence="1 2" key="1">
    <citation type="journal article" date="2021" name="Appl. Environ. Microbiol.">
        <title>Genetic linkage and physical mapping for an oyster mushroom Pleurotus cornucopiae and QTL analysis for the trait cap color.</title>
        <authorList>
            <person name="Zhang Y."/>
            <person name="Gao W."/>
            <person name="Sonnenberg A."/>
            <person name="Chen Q."/>
            <person name="Zhang J."/>
            <person name="Huang C."/>
        </authorList>
    </citation>
    <scope>NUCLEOTIDE SEQUENCE [LARGE SCALE GENOMIC DNA]</scope>
    <source>
        <strain evidence="1">CCMSSC00406</strain>
    </source>
</reference>
<protein>
    <submittedName>
        <fullName evidence="1">Uncharacterized protein</fullName>
    </submittedName>
</protein>
<organism evidence="1 2">
    <name type="scientific">Pleurotus cornucopiae</name>
    <name type="common">Cornucopia mushroom</name>
    <dbReference type="NCBI Taxonomy" id="5321"/>
    <lineage>
        <taxon>Eukaryota</taxon>
        <taxon>Fungi</taxon>
        <taxon>Dikarya</taxon>
        <taxon>Basidiomycota</taxon>
        <taxon>Agaricomycotina</taxon>
        <taxon>Agaricomycetes</taxon>
        <taxon>Agaricomycetidae</taxon>
        <taxon>Agaricales</taxon>
        <taxon>Pleurotineae</taxon>
        <taxon>Pleurotaceae</taxon>
        <taxon>Pleurotus</taxon>
    </lineage>
</organism>
<sequence length="884" mass="99628">MPPNRSWWRDLFVDHPRAKLKHADTLQGDKPKAICSGCLEILIAAEMRQDMNNNVPAPRSREAVIEYLFGLDVKHPQRKWIAVHHEQCLNHLKRCPHQPAEIRRQATEESALGYSMQQSALDMSVIDPVLLAGSVPILHRSNSEPELYSTSRDDDTESHDQARSSTPSAMSNSTIGPSDSISQIMGRKRSWHTRSQNPSQDFTANALVWSASNQARFNISMVRITASAGLPLSFVENPEFCAFISEFLPQAKIPSRRSLTRTLLPRVVSDIKAVFVAEVTGKIGTAQCDGWTGENHHHYLAFMVNVQQKTYTFKVLDTSLERKTADIVYRHMLNVIRSLKSDWGVTVVAFTSDASGESRKARRLLLKDHPYLVAPDCYAHQINLIVGDYLKADSPLKPFCDAAIELITWLRSKTLLLAAIRDSQTRQGGPTAILRAVLTQWTSHYLALDRLLVLRGTLQYLVSAEMVAPESERIILIGNAQAKRKAQEMIETIQNPLFWHALVRMKTYLEPLARATNVAQAASCRLDQILLTFGSLFIYYDDRRASINPTSPEWIPCNAILNSLEARWSKSDQGVFIAAALLNPMVQTLPFKAELEFVTLAGAFDLLENLYACFFPDEDIPIDLFDNVHDYLGSDGQFKHLKKMVEKVDQKAKQQNQTPHPIHVYNFMRNTKIATPPLVRLAEHILSICANSASCERLFSVLGNTLTKLRNRLGTKPLVELAELKMHIRDEYLRKSDIEKQTDRKRMFGIRPTPNPTPHNAPSSTWDREATVPPSDSADSPLEDDAGAQPDVDKFTSVTNSFIQMLDEDRDDPTVSLSDNTQFGKLTLAQLFDKSSKHWISSYQRSSSRSFDEELEFYDMLNLDADGEVDNEVLDTTLDSILLS</sequence>
<dbReference type="Proteomes" id="UP000824881">
    <property type="component" value="Unassembled WGS sequence"/>
</dbReference>
<name>A0ACB7J311_PLECO</name>
<comment type="caution">
    <text evidence="1">The sequence shown here is derived from an EMBL/GenBank/DDBJ whole genome shotgun (WGS) entry which is preliminary data.</text>
</comment>